<name>A0A9P5NA08_GYMJU</name>
<dbReference type="Proteomes" id="UP000724874">
    <property type="component" value="Unassembled WGS sequence"/>
</dbReference>
<proteinExistence type="predicted"/>
<protein>
    <submittedName>
        <fullName evidence="2">Uncharacterized protein</fullName>
    </submittedName>
</protein>
<comment type="caution">
    <text evidence="2">The sequence shown here is derived from an EMBL/GenBank/DDBJ whole genome shotgun (WGS) entry which is preliminary data.</text>
</comment>
<evidence type="ECO:0000256" key="1">
    <source>
        <dbReference type="SAM" id="MobiDB-lite"/>
    </source>
</evidence>
<evidence type="ECO:0000313" key="2">
    <source>
        <dbReference type="EMBL" id="KAF8877464.1"/>
    </source>
</evidence>
<dbReference type="AlphaFoldDB" id="A0A9P5NA08"/>
<gene>
    <name evidence="2" type="ORF">CPB84DRAFT_370554</name>
</gene>
<sequence length="212" mass="23462">MRAPEEGGMGVGRRTSTRGTVASATCGWREWVAGAAAGPGRLLGHSEVGVVFRRRNPQLAFPVAPVLYPGWRDGCGWRGRPRRPMTSCYFESLRETGQGDATDGLGWKHSFLIPWTSESVRGGRWRLRGIKRRPLLIGRLRQGNLNTKMSSRRLTSVVNYTDIELNPEGEECRRRTGGGGKVVEEEEEEKKKAESLENSVGCAGLLYTFIGI</sequence>
<evidence type="ECO:0000313" key="3">
    <source>
        <dbReference type="Proteomes" id="UP000724874"/>
    </source>
</evidence>
<dbReference type="EMBL" id="JADNYJ010000170">
    <property type="protein sequence ID" value="KAF8877464.1"/>
    <property type="molecule type" value="Genomic_DNA"/>
</dbReference>
<reference evidence="2" key="1">
    <citation type="submission" date="2020-11" db="EMBL/GenBank/DDBJ databases">
        <authorList>
            <consortium name="DOE Joint Genome Institute"/>
            <person name="Ahrendt S."/>
            <person name="Riley R."/>
            <person name="Andreopoulos W."/>
            <person name="LaButti K."/>
            <person name="Pangilinan J."/>
            <person name="Ruiz-duenas F.J."/>
            <person name="Barrasa J.M."/>
            <person name="Sanchez-Garcia M."/>
            <person name="Camarero S."/>
            <person name="Miyauchi S."/>
            <person name="Serrano A."/>
            <person name="Linde D."/>
            <person name="Babiker R."/>
            <person name="Drula E."/>
            <person name="Ayuso-Fernandez I."/>
            <person name="Pacheco R."/>
            <person name="Padilla G."/>
            <person name="Ferreira P."/>
            <person name="Barriuso J."/>
            <person name="Kellner H."/>
            <person name="Castanera R."/>
            <person name="Alfaro M."/>
            <person name="Ramirez L."/>
            <person name="Pisabarro A.G."/>
            <person name="Kuo A."/>
            <person name="Tritt A."/>
            <person name="Lipzen A."/>
            <person name="He G."/>
            <person name="Yan M."/>
            <person name="Ng V."/>
            <person name="Cullen D."/>
            <person name="Martin F."/>
            <person name="Rosso M.-N."/>
            <person name="Henrissat B."/>
            <person name="Hibbett D."/>
            <person name="Martinez A.T."/>
            <person name="Grigoriev I.V."/>
        </authorList>
    </citation>
    <scope>NUCLEOTIDE SEQUENCE</scope>
    <source>
        <strain evidence="2">AH 44721</strain>
    </source>
</reference>
<keyword evidence="3" id="KW-1185">Reference proteome</keyword>
<organism evidence="2 3">
    <name type="scientific">Gymnopilus junonius</name>
    <name type="common">Spectacular rustgill mushroom</name>
    <name type="synonym">Gymnopilus spectabilis subsp. junonius</name>
    <dbReference type="NCBI Taxonomy" id="109634"/>
    <lineage>
        <taxon>Eukaryota</taxon>
        <taxon>Fungi</taxon>
        <taxon>Dikarya</taxon>
        <taxon>Basidiomycota</taxon>
        <taxon>Agaricomycotina</taxon>
        <taxon>Agaricomycetes</taxon>
        <taxon>Agaricomycetidae</taxon>
        <taxon>Agaricales</taxon>
        <taxon>Agaricineae</taxon>
        <taxon>Hymenogastraceae</taxon>
        <taxon>Gymnopilus</taxon>
    </lineage>
</organism>
<feature type="region of interest" description="Disordered" evidence="1">
    <location>
        <begin position="170"/>
        <end position="194"/>
    </location>
</feature>
<accession>A0A9P5NA08</accession>